<accession>A0AAD8MMK6</accession>
<organism evidence="1 2">
    <name type="scientific">Heracleum sosnowskyi</name>
    <dbReference type="NCBI Taxonomy" id="360622"/>
    <lineage>
        <taxon>Eukaryota</taxon>
        <taxon>Viridiplantae</taxon>
        <taxon>Streptophyta</taxon>
        <taxon>Embryophyta</taxon>
        <taxon>Tracheophyta</taxon>
        <taxon>Spermatophyta</taxon>
        <taxon>Magnoliopsida</taxon>
        <taxon>eudicotyledons</taxon>
        <taxon>Gunneridae</taxon>
        <taxon>Pentapetalae</taxon>
        <taxon>asterids</taxon>
        <taxon>campanulids</taxon>
        <taxon>Apiales</taxon>
        <taxon>Apiaceae</taxon>
        <taxon>Apioideae</taxon>
        <taxon>apioid superclade</taxon>
        <taxon>Tordylieae</taxon>
        <taxon>Tordyliinae</taxon>
        <taxon>Heracleum</taxon>
    </lineage>
</organism>
<sequence length="169" mass="19113">MMRQGWMHNISYRPTPLAQKPTLLSPSLITFTSWSAYSGLDGISLVEVFNLTYLGRDEIEPDKQLGSIVLEFDSGSKKIYYQNKVVKSNPTIKFGDTIFVTDELTGPICSLNELDMQFNLFLGAYKGSLKLKFEPYQNRVWVEERTIGSVCGTGLIHVVFGCLSNHYKK</sequence>
<protein>
    <submittedName>
        <fullName evidence="1">Uncharacterized protein</fullName>
    </submittedName>
</protein>
<evidence type="ECO:0000313" key="1">
    <source>
        <dbReference type="EMBL" id="KAK1377403.1"/>
    </source>
</evidence>
<reference evidence="1" key="2">
    <citation type="submission" date="2023-05" db="EMBL/GenBank/DDBJ databases">
        <authorList>
            <person name="Schelkunov M.I."/>
        </authorList>
    </citation>
    <scope>NUCLEOTIDE SEQUENCE</scope>
    <source>
        <strain evidence="1">Hsosn_3</strain>
        <tissue evidence="1">Leaf</tissue>
    </source>
</reference>
<evidence type="ECO:0000313" key="2">
    <source>
        <dbReference type="Proteomes" id="UP001237642"/>
    </source>
</evidence>
<comment type="caution">
    <text evidence="1">The sequence shown here is derived from an EMBL/GenBank/DDBJ whole genome shotgun (WGS) entry which is preliminary data.</text>
</comment>
<gene>
    <name evidence="1" type="ORF">POM88_024147</name>
</gene>
<keyword evidence="2" id="KW-1185">Reference proteome</keyword>
<proteinExistence type="predicted"/>
<dbReference type="AlphaFoldDB" id="A0AAD8MMK6"/>
<dbReference type="EMBL" id="JAUIZM010000006">
    <property type="protein sequence ID" value="KAK1377403.1"/>
    <property type="molecule type" value="Genomic_DNA"/>
</dbReference>
<name>A0AAD8MMK6_9APIA</name>
<reference evidence="1" key="1">
    <citation type="submission" date="2023-02" db="EMBL/GenBank/DDBJ databases">
        <title>Genome of toxic invasive species Heracleum sosnowskyi carries increased number of genes despite the absence of recent whole-genome duplications.</title>
        <authorList>
            <person name="Schelkunov M."/>
            <person name="Shtratnikova V."/>
            <person name="Makarenko M."/>
            <person name="Klepikova A."/>
            <person name="Omelchenko D."/>
            <person name="Novikova G."/>
            <person name="Obukhova E."/>
            <person name="Bogdanov V."/>
            <person name="Penin A."/>
            <person name="Logacheva M."/>
        </authorList>
    </citation>
    <scope>NUCLEOTIDE SEQUENCE</scope>
    <source>
        <strain evidence="1">Hsosn_3</strain>
        <tissue evidence="1">Leaf</tissue>
    </source>
</reference>
<dbReference type="Proteomes" id="UP001237642">
    <property type="component" value="Unassembled WGS sequence"/>
</dbReference>